<dbReference type="InterPro" id="IPR002145">
    <property type="entry name" value="CopG"/>
</dbReference>
<dbReference type="HAMAP" id="MF_00476">
    <property type="entry name" value="NikR"/>
    <property type="match status" value="1"/>
</dbReference>
<keyword evidence="5 7" id="KW-0238">DNA-binding</keyword>
<dbReference type="CDD" id="cd22231">
    <property type="entry name" value="RHH_NikR_HicB-like"/>
    <property type="match status" value="1"/>
</dbReference>
<evidence type="ECO:0000313" key="11">
    <source>
        <dbReference type="Proteomes" id="UP000002572"/>
    </source>
</evidence>
<keyword evidence="11" id="KW-1185">Reference proteome</keyword>
<dbReference type="Gene3D" id="1.10.1220.10">
    <property type="entry name" value="Met repressor-like"/>
    <property type="match status" value="1"/>
</dbReference>
<gene>
    <name evidence="10" type="ordered locus">Selin_1829</name>
</gene>
<name>E6W1K7_DESIS</name>
<dbReference type="STRING" id="653733.Selin_1829"/>
<dbReference type="PANTHER" id="PTHR34719:SF2">
    <property type="entry name" value="NICKEL-RESPONSIVE REGULATOR"/>
    <property type="match status" value="1"/>
</dbReference>
<dbReference type="InterPro" id="IPR013321">
    <property type="entry name" value="Arc_rbn_hlx_hlx"/>
</dbReference>
<dbReference type="NCBIfam" id="NF001884">
    <property type="entry name" value="PRK00630.1"/>
    <property type="match status" value="1"/>
</dbReference>
<keyword evidence="3 7" id="KW-0479">Metal-binding</keyword>
<dbReference type="Pfam" id="PF08753">
    <property type="entry name" value="NikR_C"/>
    <property type="match status" value="1"/>
</dbReference>
<dbReference type="GO" id="GO:0016151">
    <property type="term" value="F:nickel cation binding"/>
    <property type="evidence" value="ECO:0007669"/>
    <property type="project" value="UniProtKB-UniRule"/>
</dbReference>
<dbReference type="SUPFAM" id="SSF47598">
    <property type="entry name" value="Ribbon-helix-helix"/>
    <property type="match status" value="1"/>
</dbReference>
<sequence>MSNLVRFGISLDRDLLETFDERIRKKKYTNRSEAIRDLIREDLLRQDWREGETVAAAITMVYDHHQRGLVASLMDIQHDYHHAIISSQHVHLDHHNCLEIIVAKGTAEVLEELHGRLKAQKGVFHVGLAIASAMDDEGEHHH</sequence>
<dbReference type="InterPro" id="IPR045865">
    <property type="entry name" value="ACT-like_dom_sf"/>
</dbReference>
<feature type="binding site" evidence="7">
    <location>
        <position position="89"/>
    </location>
    <ligand>
        <name>Ni(2+)</name>
        <dbReference type="ChEBI" id="CHEBI:49786"/>
    </ligand>
</feature>
<comment type="similarity">
    <text evidence="1 7">Belongs to the transcriptional regulatory CopG/NikR family.</text>
</comment>
<dbReference type="SUPFAM" id="SSF55021">
    <property type="entry name" value="ACT-like"/>
    <property type="match status" value="1"/>
</dbReference>
<keyword evidence="6 7" id="KW-0804">Transcription</keyword>
<dbReference type="HOGENOM" id="CLU_113319_1_2_0"/>
<evidence type="ECO:0000256" key="2">
    <source>
        <dbReference type="ARBA" id="ARBA00022596"/>
    </source>
</evidence>
<keyword evidence="2 7" id="KW-0533">Nickel</keyword>
<evidence type="ECO:0000256" key="5">
    <source>
        <dbReference type="ARBA" id="ARBA00023125"/>
    </source>
</evidence>
<dbReference type="InterPro" id="IPR027271">
    <property type="entry name" value="Acetolactate_synth/TF_NikR_C"/>
</dbReference>
<dbReference type="RefSeq" id="WP_013506436.1">
    <property type="nucleotide sequence ID" value="NC_014836.1"/>
</dbReference>
<dbReference type="EMBL" id="CP002432">
    <property type="protein sequence ID" value="ADU66556.1"/>
    <property type="molecule type" value="Genomic_DNA"/>
</dbReference>
<feature type="domain" description="Transcription factor NikR nickel binding C-terminal" evidence="9">
    <location>
        <begin position="56"/>
        <end position="130"/>
    </location>
</feature>
<comment type="function">
    <text evidence="7">Transcriptional regulator.</text>
</comment>
<accession>E6W1K7</accession>
<comment type="cofactor">
    <cofactor evidence="7">
        <name>Ni(2+)</name>
        <dbReference type="ChEBI" id="CHEBI:49786"/>
    </cofactor>
    <text evidence="7">Binds 1 nickel ion per subunit.</text>
</comment>
<evidence type="ECO:0000256" key="7">
    <source>
        <dbReference type="HAMAP-Rule" id="MF_00476"/>
    </source>
</evidence>
<evidence type="ECO:0000259" key="9">
    <source>
        <dbReference type="Pfam" id="PF08753"/>
    </source>
</evidence>
<evidence type="ECO:0000256" key="4">
    <source>
        <dbReference type="ARBA" id="ARBA00023015"/>
    </source>
</evidence>
<dbReference type="InterPro" id="IPR010985">
    <property type="entry name" value="Ribbon_hlx_hlx"/>
</dbReference>
<evidence type="ECO:0000313" key="10">
    <source>
        <dbReference type="EMBL" id="ADU66556.1"/>
    </source>
</evidence>
<keyword evidence="4 7" id="KW-0805">Transcription regulation</keyword>
<dbReference type="InterPro" id="IPR022988">
    <property type="entry name" value="Ni_resp_reg_NikR"/>
</dbReference>
<organism evidence="10 11">
    <name type="scientific">Desulfurispirillum indicum (strain ATCC BAA-1389 / DSM 22839 / S5)</name>
    <dbReference type="NCBI Taxonomy" id="653733"/>
    <lineage>
        <taxon>Bacteria</taxon>
        <taxon>Pseudomonadati</taxon>
        <taxon>Chrysiogenota</taxon>
        <taxon>Chrysiogenia</taxon>
        <taxon>Chrysiogenales</taxon>
        <taxon>Chrysiogenaceae</taxon>
        <taxon>Desulfurispirillum</taxon>
    </lineage>
</organism>
<feature type="binding site" evidence="7">
    <location>
        <position position="97"/>
    </location>
    <ligand>
        <name>Ni(2+)</name>
        <dbReference type="ChEBI" id="CHEBI:49786"/>
    </ligand>
</feature>
<dbReference type="KEGG" id="din:Selin_1829"/>
<feature type="domain" description="Ribbon-helix-helix protein CopG" evidence="8">
    <location>
        <begin position="5"/>
        <end position="45"/>
    </location>
</feature>
<proteinExistence type="inferred from homology"/>
<dbReference type="Proteomes" id="UP000002572">
    <property type="component" value="Chromosome"/>
</dbReference>
<protein>
    <recommendedName>
        <fullName evidence="7">Putative nickel-responsive regulator</fullName>
    </recommendedName>
</protein>
<dbReference type="eggNOG" id="COG0864">
    <property type="taxonomic scope" value="Bacteria"/>
</dbReference>
<dbReference type="InParanoid" id="E6W1K7"/>
<reference evidence="10 11" key="1">
    <citation type="submission" date="2010-12" db="EMBL/GenBank/DDBJ databases">
        <title>Complete sequence of Desulfurispirillum indicum S5.</title>
        <authorList>
            <consortium name="US DOE Joint Genome Institute"/>
            <person name="Lucas S."/>
            <person name="Copeland A."/>
            <person name="Lapidus A."/>
            <person name="Cheng J.-F."/>
            <person name="Goodwin L."/>
            <person name="Pitluck S."/>
            <person name="Chertkov O."/>
            <person name="Held B."/>
            <person name="Detter J.C."/>
            <person name="Han C."/>
            <person name="Tapia R."/>
            <person name="Land M."/>
            <person name="Hauser L."/>
            <person name="Kyrpides N."/>
            <person name="Ivanova N."/>
            <person name="Mikhailova N."/>
            <person name="Haggblom M."/>
            <person name="Rauschenbach I."/>
            <person name="Bini E."/>
            <person name="Woyke T."/>
        </authorList>
    </citation>
    <scope>NUCLEOTIDE SEQUENCE [LARGE SCALE GENOMIC DNA]</scope>
    <source>
        <strain evidence="11">ATCC BAA-1389 / DSM 22839 / S5</strain>
    </source>
</reference>
<evidence type="ECO:0000256" key="3">
    <source>
        <dbReference type="ARBA" id="ARBA00022723"/>
    </source>
</evidence>
<dbReference type="FunCoup" id="E6W1K7">
    <property type="interactions" value="24"/>
</dbReference>
<feature type="binding site" evidence="7">
    <location>
        <position position="78"/>
    </location>
    <ligand>
        <name>Ni(2+)</name>
        <dbReference type="ChEBI" id="CHEBI:49786"/>
    </ligand>
</feature>
<dbReference type="GO" id="GO:0010045">
    <property type="term" value="P:response to nickel cation"/>
    <property type="evidence" value="ECO:0007669"/>
    <property type="project" value="InterPro"/>
</dbReference>
<evidence type="ECO:0000259" key="8">
    <source>
        <dbReference type="Pfam" id="PF01402"/>
    </source>
</evidence>
<dbReference type="PANTHER" id="PTHR34719">
    <property type="entry name" value="NICKEL-RESPONSIVE REGULATOR"/>
    <property type="match status" value="1"/>
</dbReference>
<dbReference type="OrthoDB" id="9806294at2"/>
<dbReference type="InterPro" id="IPR050192">
    <property type="entry name" value="CopG/NikR_regulator"/>
</dbReference>
<dbReference type="AlphaFoldDB" id="E6W1K7"/>
<dbReference type="Pfam" id="PF01402">
    <property type="entry name" value="RHH_1"/>
    <property type="match status" value="1"/>
</dbReference>
<feature type="binding site" evidence="7">
    <location>
        <position position="91"/>
    </location>
    <ligand>
        <name>Ni(2+)</name>
        <dbReference type="ChEBI" id="CHEBI:49786"/>
    </ligand>
</feature>
<evidence type="ECO:0000256" key="1">
    <source>
        <dbReference type="ARBA" id="ARBA00008478"/>
    </source>
</evidence>
<evidence type="ECO:0000256" key="6">
    <source>
        <dbReference type="ARBA" id="ARBA00023163"/>
    </source>
</evidence>
<dbReference type="GO" id="GO:0003677">
    <property type="term" value="F:DNA binding"/>
    <property type="evidence" value="ECO:0007669"/>
    <property type="project" value="UniProtKB-KW"/>
</dbReference>
<dbReference type="NCBIfam" id="NF003381">
    <property type="entry name" value="PRK04460.1"/>
    <property type="match status" value="1"/>
</dbReference>
<dbReference type="Gene3D" id="3.30.70.1150">
    <property type="entry name" value="ACT-like. Chain A, domain 2"/>
    <property type="match status" value="1"/>
</dbReference>
<dbReference type="NCBIfam" id="NF002169">
    <property type="entry name" value="PRK01002.1"/>
    <property type="match status" value="1"/>
</dbReference>
<dbReference type="NCBIfam" id="NF002815">
    <property type="entry name" value="PRK02967.1"/>
    <property type="match status" value="1"/>
</dbReference>
<dbReference type="InterPro" id="IPR014864">
    <property type="entry name" value="TF_NikR_Ni-bd_C"/>
</dbReference>
<dbReference type="GO" id="GO:0003700">
    <property type="term" value="F:DNA-binding transcription factor activity"/>
    <property type="evidence" value="ECO:0007669"/>
    <property type="project" value="UniProtKB-UniRule"/>
</dbReference>